<feature type="transmembrane region" description="Helical" evidence="8">
    <location>
        <begin position="308"/>
        <end position="328"/>
    </location>
</feature>
<feature type="domain" description="ABC3 transporter permease C-terminal" evidence="9">
    <location>
        <begin position="829"/>
        <end position="950"/>
    </location>
</feature>
<evidence type="ECO:0000256" key="7">
    <source>
        <dbReference type="SAM" id="MobiDB-lite"/>
    </source>
</evidence>
<feature type="transmembrane region" description="Helical" evidence="8">
    <location>
        <begin position="400"/>
        <end position="422"/>
    </location>
</feature>
<feature type="transmembrane region" description="Helical" evidence="8">
    <location>
        <begin position="443"/>
        <end position="462"/>
    </location>
</feature>
<gene>
    <name evidence="11" type="ORF">NQZ67_23425</name>
</gene>
<organism evidence="11 12">
    <name type="scientific">Paenibacillus soyae</name>
    <dbReference type="NCBI Taxonomy" id="2969249"/>
    <lineage>
        <taxon>Bacteria</taxon>
        <taxon>Bacillati</taxon>
        <taxon>Bacillota</taxon>
        <taxon>Bacilli</taxon>
        <taxon>Bacillales</taxon>
        <taxon>Paenibacillaceae</taxon>
        <taxon>Paenibacillus</taxon>
    </lineage>
</organism>
<feature type="transmembrane region" description="Helical" evidence="8">
    <location>
        <begin position="349"/>
        <end position="380"/>
    </location>
</feature>
<feature type="transmembrane region" description="Helical" evidence="8">
    <location>
        <begin position="486"/>
        <end position="509"/>
    </location>
</feature>
<keyword evidence="4 8" id="KW-1133">Transmembrane helix</keyword>
<comment type="subcellular location">
    <subcellularLocation>
        <location evidence="1">Cell membrane</location>
        <topology evidence="1">Multi-pass membrane protein</topology>
    </subcellularLocation>
</comment>
<dbReference type="Pfam" id="PF12704">
    <property type="entry name" value="MacB_PCD"/>
    <property type="match status" value="1"/>
</dbReference>
<sequence>MALWTMILRKMANNKWLQLNLWLGLTVCVALFSSMPLYSEAILQRTLIKELQQVQQQSGVYPGYVRIATSVSSSKMDEKTIQAIAKADRFAATIPNRAGLAAMSYYQQRFTQKMKVYGADADEQERQYQKTAGSFKSLSDMEKRVKLVEGRMPVDRQDGLFEALVTQKFLFAAKRGLGEELVLESPEADRRTFRVIPVGIIETDPAADPYLPYLTGETEDSFLIPFEQFEREFVMGGKARLTLLEWRFALNYEQLALDKIEPFTQAGTDIKRYFRGRLGVEEVNMPAIETVASYQGKQEKLDLMMLSLYAPVMLMLAFYLYMTANLIIERQKTEISVLRSRGASRLQIMTAYVIESVTLGIAALAAGPFLGVWFTGALGASNGFLEFVQRSALDVSLTSTAYKIAAITVGGAILLILIPAFLATKVTIVGHKQQMARLSQTSFWHKAGVDLVLVGLSLYLLYNFNRRQEDLKRLALDSDALQLDPLLFLMPAIFALGGGLLVLRVYPWLIRLVYLAGRRWWSPALYSSLVQISRSSGQYLTIKVFLIMTVATGLFSANAARTINDNMESKIRYAIGADIALVTKWESDAPPPLSTEAMPQAGGGSESQTEARRVQYTEPPFHTFEQLDGVESVAKVFRKTDARFSAGASGTSGKTELMGIDTMAFGSTAWMKGGLLSYPINSYLNLIAPDPKAVLISRSLADKAKLKPGDPIRVNWDGLDQTQLTVYGIIDYWPSWNPLPAAAGDGDNGNAALPHLVVGHLGTIQNRLAVEPYEVWLKLAPGASSQLVYDQLEERKVPVTSLRDATQELIRSVNDPFRMAINGVMTLGFVISMLICFFGFLLFWLLTLSGRSLQYGVLRAMGLPFRQMIGMLVSEQLLTSGAAVVIGVFIGNATSELFVPLFEMSFATADQVPPFEITYQLSDYLQLYGIVGSMLAIGLLVLGYKLSRTRIAQALRLGEE</sequence>
<dbReference type="InterPro" id="IPR025857">
    <property type="entry name" value="MacB_PCD"/>
</dbReference>
<evidence type="ECO:0000256" key="6">
    <source>
        <dbReference type="ARBA" id="ARBA00038076"/>
    </source>
</evidence>
<evidence type="ECO:0000313" key="12">
    <source>
        <dbReference type="Proteomes" id="UP001141950"/>
    </source>
</evidence>
<evidence type="ECO:0000259" key="9">
    <source>
        <dbReference type="Pfam" id="PF02687"/>
    </source>
</evidence>
<evidence type="ECO:0000256" key="3">
    <source>
        <dbReference type="ARBA" id="ARBA00022692"/>
    </source>
</evidence>
<evidence type="ECO:0000256" key="5">
    <source>
        <dbReference type="ARBA" id="ARBA00023136"/>
    </source>
</evidence>
<keyword evidence="12" id="KW-1185">Reference proteome</keyword>
<evidence type="ECO:0000256" key="1">
    <source>
        <dbReference type="ARBA" id="ARBA00004651"/>
    </source>
</evidence>
<feature type="transmembrane region" description="Helical" evidence="8">
    <location>
        <begin position="925"/>
        <end position="946"/>
    </location>
</feature>
<dbReference type="EMBL" id="JANIPJ010000020">
    <property type="protein sequence ID" value="MCR2806839.1"/>
    <property type="molecule type" value="Genomic_DNA"/>
</dbReference>
<dbReference type="PANTHER" id="PTHR30572:SF4">
    <property type="entry name" value="ABC TRANSPORTER PERMEASE YTRF"/>
    <property type="match status" value="1"/>
</dbReference>
<comment type="caution">
    <text evidence="11">The sequence shown here is derived from an EMBL/GenBank/DDBJ whole genome shotgun (WGS) entry which is preliminary data.</text>
</comment>
<dbReference type="Pfam" id="PF02687">
    <property type="entry name" value="FtsX"/>
    <property type="match status" value="2"/>
</dbReference>
<feature type="region of interest" description="Disordered" evidence="7">
    <location>
        <begin position="592"/>
        <end position="612"/>
    </location>
</feature>
<evidence type="ECO:0000256" key="8">
    <source>
        <dbReference type="SAM" id="Phobius"/>
    </source>
</evidence>
<dbReference type="AlphaFoldDB" id="A0A9X2SAL6"/>
<keyword evidence="3 8" id="KW-0812">Transmembrane</keyword>
<dbReference type="RefSeq" id="WP_257450714.1">
    <property type="nucleotide sequence ID" value="NZ_JANIPJ010000020.1"/>
</dbReference>
<protein>
    <submittedName>
        <fullName evidence="11">ABC transporter permease</fullName>
    </submittedName>
</protein>
<keyword evidence="5 8" id="KW-0472">Membrane</keyword>
<evidence type="ECO:0000259" key="10">
    <source>
        <dbReference type="Pfam" id="PF12704"/>
    </source>
</evidence>
<name>A0A9X2SAL6_9BACL</name>
<keyword evidence="2" id="KW-1003">Cell membrane</keyword>
<feature type="domain" description="ABC3 transporter permease C-terminal" evidence="9">
    <location>
        <begin position="312"/>
        <end position="424"/>
    </location>
</feature>
<dbReference type="InterPro" id="IPR050250">
    <property type="entry name" value="Macrolide_Exporter_MacB"/>
</dbReference>
<feature type="domain" description="MacB-like periplasmic core" evidence="10">
    <location>
        <begin position="548"/>
        <end position="794"/>
    </location>
</feature>
<evidence type="ECO:0000256" key="2">
    <source>
        <dbReference type="ARBA" id="ARBA00022475"/>
    </source>
</evidence>
<dbReference type="InterPro" id="IPR003838">
    <property type="entry name" value="ABC3_permease_C"/>
</dbReference>
<feature type="transmembrane region" description="Helical" evidence="8">
    <location>
        <begin position="869"/>
        <end position="890"/>
    </location>
</feature>
<proteinExistence type="inferred from homology"/>
<dbReference type="Proteomes" id="UP001141950">
    <property type="component" value="Unassembled WGS sequence"/>
</dbReference>
<comment type="similarity">
    <text evidence="6">Belongs to the ABC-4 integral membrane protein family.</text>
</comment>
<feature type="transmembrane region" description="Helical" evidence="8">
    <location>
        <begin position="824"/>
        <end position="848"/>
    </location>
</feature>
<dbReference type="PANTHER" id="PTHR30572">
    <property type="entry name" value="MEMBRANE COMPONENT OF TRANSPORTER-RELATED"/>
    <property type="match status" value="1"/>
</dbReference>
<dbReference type="GO" id="GO:0005886">
    <property type="term" value="C:plasma membrane"/>
    <property type="evidence" value="ECO:0007669"/>
    <property type="project" value="UniProtKB-SubCell"/>
</dbReference>
<dbReference type="GO" id="GO:0022857">
    <property type="term" value="F:transmembrane transporter activity"/>
    <property type="evidence" value="ECO:0007669"/>
    <property type="project" value="TreeGrafter"/>
</dbReference>
<accession>A0A9X2SAL6</accession>
<reference evidence="11" key="1">
    <citation type="submission" date="2022-08" db="EMBL/GenBank/DDBJ databases">
        <title>The genomic sequence of strain Paenibacillus sp. SCIV0701.</title>
        <authorList>
            <person name="Zhao H."/>
        </authorList>
    </citation>
    <scope>NUCLEOTIDE SEQUENCE</scope>
    <source>
        <strain evidence="11">SCIV0701</strain>
    </source>
</reference>
<evidence type="ECO:0000313" key="11">
    <source>
        <dbReference type="EMBL" id="MCR2806839.1"/>
    </source>
</evidence>
<evidence type="ECO:0000256" key="4">
    <source>
        <dbReference type="ARBA" id="ARBA00022989"/>
    </source>
</evidence>